<dbReference type="InterPro" id="IPR050149">
    <property type="entry name" value="Collagen_superfamily"/>
</dbReference>
<dbReference type="GO" id="GO:0031012">
    <property type="term" value="C:extracellular matrix"/>
    <property type="evidence" value="ECO:0007669"/>
    <property type="project" value="TreeGrafter"/>
</dbReference>
<protein>
    <submittedName>
        <fullName evidence="3">BclB C-terminal domain-containing protein</fullName>
    </submittedName>
</protein>
<dbReference type="AlphaFoldDB" id="A0A1I3TY34"/>
<dbReference type="InterPro" id="IPR008160">
    <property type="entry name" value="Collagen"/>
</dbReference>
<evidence type="ECO:0000313" key="4">
    <source>
        <dbReference type="Proteomes" id="UP000198670"/>
    </source>
</evidence>
<dbReference type="PANTHER" id="PTHR24023">
    <property type="entry name" value="COLLAGEN ALPHA"/>
    <property type="match status" value="1"/>
</dbReference>
<keyword evidence="2" id="KW-0732">Signal</keyword>
<sequence>MNKQLLLMLLIGLCAFSSPFDLQAQVGVGIEVPHESAQLEVLSDSKGILIPRMPKVNRPAAPAEGLLIYQTDDEPGFYYFTGSTWQRLGAGENPFANTVEFDAGEAADYQAGQVVTYGGSTYVAATDAPTGTPGGSAAYMLIAAQGLPGVPGATGVAGPAGPQGLQGNPGPQGSIGPIGPQGLQGDPGIQGLQGDPGLPGPVGPIGPQGVQGDPGIQGDPGPAGPQGPAGPVGPQGGLYNLVVFNPGDAPTYPIGQPVSYNGSTYTVSVAAPTGIPGTSPDYALVAAKGDTGPVGPAGTSGGGAIIPFASGVPVTMTTVLGGLTGTSAALGFGNSASGIQNFGGGIDLTGASGTNLNMAFSVPRDGTITSLYAFFSTTTALSLVGSTVTVTAQLYQSSTPDNMFHPVPGAVVTLAPTFTGIVSIGAIADGKTTGLSIPVTAGSRLLLVFSTNVTAGIDMAIALSGYASAGLAID</sequence>
<dbReference type="Pfam" id="PF01391">
    <property type="entry name" value="Collagen"/>
    <property type="match status" value="1"/>
</dbReference>
<evidence type="ECO:0000256" key="2">
    <source>
        <dbReference type="SAM" id="SignalP"/>
    </source>
</evidence>
<name>A0A1I3TY34_9SPHI</name>
<dbReference type="Proteomes" id="UP000198670">
    <property type="component" value="Unassembled WGS sequence"/>
</dbReference>
<gene>
    <name evidence="3" type="ORF">SAMN05444682_11388</name>
</gene>
<feature type="compositionally biased region" description="Low complexity" evidence="1">
    <location>
        <begin position="205"/>
        <end position="220"/>
    </location>
</feature>
<dbReference type="NCBIfam" id="TIGR03721">
    <property type="entry name" value="exospore_TM"/>
    <property type="match status" value="1"/>
</dbReference>
<evidence type="ECO:0000313" key="3">
    <source>
        <dbReference type="EMBL" id="SFJ74437.1"/>
    </source>
</evidence>
<dbReference type="InterPro" id="IPR021210">
    <property type="entry name" value="Exosporium_BclB"/>
</dbReference>
<feature type="chain" id="PRO_5011699064" evidence="2">
    <location>
        <begin position="25"/>
        <end position="474"/>
    </location>
</feature>
<dbReference type="STRING" id="1477437.SAMN05444682_11388"/>
<dbReference type="RefSeq" id="WP_090631235.1">
    <property type="nucleotide sequence ID" value="NZ_FOQO01000013.1"/>
</dbReference>
<accession>A0A1I3TY34</accession>
<reference evidence="3 4" key="1">
    <citation type="submission" date="2016-10" db="EMBL/GenBank/DDBJ databases">
        <authorList>
            <person name="de Groot N.N."/>
        </authorList>
    </citation>
    <scope>NUCLEOTIDE SEQUENCE [LARGE SCALE GENOMIC DNA]</scope>
    <source>
        <strain evidence="3 4">RK1</strain>
    </source>
</reference>
<dbReference type="GO" id="GO:0030198">
    <property type="term" value="P:extracellular matrix organization"/>
    <property type="evidence" value="ECO:0007669"/>
    <property type="project" value="TreeGrafter"/>
</dbReference>
<keyword evidence="4" id="KW-1185">Reference proteome</keyword>
<dbReference type="OrthoDB" id="9765957at2"/>
<evidence type="ECO:0000256" key="1">
    <source>
        <dbReference type="SAM" id="MobiDB-lite"/>
    </source>
</evidence>
<dbReference type="GO" id="GO:0030020">
    <property type="term" value="F:extracellular matrix structural constituent conferring tensile strength"/>
    <property type="evidence" value="ECO:0007669"/>
    <property type="project" value="TreeGrafter"/>
</dbReference>
<dbReference type="PANTHER" id="PTHR24023:SF1112">
    <property type="entry name" value="COL_CUTICLE_N DOMAIN-CONTAINING PROTEIN-RELATED"/>
    <property type="match status" value="1"/>
</dbReference>
<dbReference type="GO" id="GO:0005615">
    <property type="term" value="C:extracellular space"/>
    <property type="evidence" value="ECO:0007669"/>
    <property type="project" value="TreeGrafter"/>
</dbReference>
<feature type="compositionally biased region" description="Low complexity" evidence="1">
    <location>
        <begin position="155"/>
        <end position="196"/>
    </location>
</feature>
<organism evidence="3 4">
    <name type="scientific">Parapedobacter indicus</name>
    <dbReference type="NCBI Taxonomy" id="1477437"/>
    <lineage>
        <taxon>Bacteria</taxon>
        <taxon>Pseudomonadati</taxon>
        <taxon>Bacteroidota</taxon>
        <taxon>Sphingobacteriia</taxon>
        <taxon>Sphingobacteriales</taxon>
        <taxon>Sphingobacteriaceae</taxon>
        <taxon>Parapedobacter</taxon>
    </lineage>
</organism>
<feature type="region of interest" description="Disordered" evidence="1">
    <location>
        <begin position="155"/>
        <end position="235"/>
    </location>
</feature>
<proteinExistence type="predicted"/>
<feature type="signal peptide" evidence="2">
    <location>
        <begin position="1"/>
        <end position="24"/>
    </location>
</feature>
<dbReference type="EMBL" id="FOQO01000013">
    <property type="protein sequence ID" value="SFJ74437.1"/>
    <property type="molecule type" value="Genomic_DNA"/>
</dbReference>